<protein>
    <submittedName>
        <fullName evidence="1">Uncharacterized protein</fullName>
    </submittedName>
</protein>
<accession>A0ACB9GZI2</accession>
<sequence length="76" mass="8339">MRRSLDRIPLPSRVSSIAENYSSCFLLVETCSNQGRDEEAGISDEPSGKSIASLEDPKALRDGTNVDLKDVPTRIM</sequence>
<evidence type="ECO:0000313" key="2">
    <source>
        <dbReference type="Proteomes" id="UP001055811"/>
    </source>
</evidence>
<keyword evidence="2" id="KW-1185">Reference proteome</keyword>
<dbReference type="EMBL" id="CM042009">
    <property type="protein sequence ID" value="KAI3789009.1"/>
    <property type="molecule type" value="Genomic_DNA"/>
</dbReference>
<reference evidence="2" key="1">
    <citation type="journal article" date="2022" name="Mol. Ecol. Resour.">
        <title>The genomes of chicory, endive, great burdock and yacon provide insights into Asteraceae palaeo-polyploidization history and plant inulin production.</title>
        <authorList>
            <person name="Fan W."/>
            <person name="Wang S."/>
            <person name="Wang H."/>
            <person name="Wang A."/>
            <person name="Jiang F."/>
            <person name="Liu H."/>
            <person name="Zhao H."/>
            <person name="Xu D."/>
            <person name="Zhang Y."/>
        </authorList>
    </citation>
    <scope>NUCLEOTIDE SEQUENCE [LARGE SCALE GENOMIC DNA]</scope>
    <source>
        <strain evidence="2">cv. Punajuju</strain>
    </source>
</reference>
<proteinExistence type="predicted"/>
<evidence type="ECO:0000313" key="1">
    <source>
        <dbReference type="EMBL" id="KAI3789009.1"/>
    </source>
</evidence>
<name>A0ACB9GZI2_CICIN</name>
<organism evidence="1 2">
    <name type="scientific">Cichorium intybus</name>
    <name type="common">Chicory</name>
    <dbReference type="NCBI Taxonomy" id="13427"/>
    <lineage>
        <taxon>Eukaryota</taxon>
        <taxon>Viridiplantae</taxon>
        <taxon>Streptophyta</taxon>
        <taxon>Embryophyta</taxon>
        <taxon>Tracheophyta</taxon>
        <taxon>Spermatophyta</taxon>
        <taxon>Magnoliopsida</taxon>
        <taxon>eudicotyledons</taxon>
        <taxon>Gunneridae</taxon>
        <taxon>Pentapetalae</taxon>
        <taxon>asterids</taxon>
        <taxon>campanulids</taxon>
        <taxon>Asterales</taxon>
        <taxon>Asteraceae</taxon>
        <taxon>Cichorioideae</taxon>
        <taxon>Cichorieae</taxon>
        <taxon>Cichoriinae</taxon>
        <taxon>Cichorium</taxon>
    </lineage>
</organism>
<gene>
    <name evidence="1" type="ORF">L2E82_01793</name>
</gene>
<dbReference type="Proteomes" id="UP001055811">
    <property type="component" value="Linkage Group LG01"/>
</dbReference>
<comment type="caution">
    <text evidence="1">The sequence shown here is derived from an EMBL/GenBank/DDBJ whole genome shotgun (WGS) entry which is preliminary data.</text>
</comment>
<reference evidence="1 2" key="2">
    <citation type="journal article" date="2022" name="Mol. Ecol. Resour.">
        <title>The genomes of chicory, endive, great burdock and yacon provide insights into Asteraceae paleo-polyploidization history and plant inulin production.</title>
        <authorList>
            <person name="Fan W."/>
            <person name="Wang S."/>
            <person name="Wang H."/>
            <person name="Wang A."/>
            <person name="Jiang F."/>
            <person name="Liu H."/>
            <person name="Zhao H."/>
            <person name="Xu D."/>
            <person name="Zhang Y."/>
        </authorList>
    </citation>
    <scope>NUCLEOTIDE SEQUENCE [LARGE SCALE GENOMIC DNA]</scope>
    <source>
        <strain evidence="2">cv. Punajuju</strain>
        <tissue evidence="1">Leaves</tissue>
    </source>
</reference>